<evidence type="ECO:0008006" key="3">
    <source>
        <dbReference type="Google" id="ProtNLM"/>
    </source>
</evidence>
<gene>
    <name evidence="1" type="ORF">H8R27_08915</name>
</gene>
<name>A0ABR7IZR6_9FLAO</name>
<keyword evidence="2" id="KW-1185">Reference proteome</keyword>
<proteinExistence type="predicted"/>
<evidence type="ECO:0000313" key="2">
    <source>
        <dbReference type="Proteomes" id="UP000605990"/>
    </source>
</evidence>
<protein>
    <recommendedName>
        <fullName evidence="3">Addiction module protein</fullName>
    </recommendedName>
</protein>
<dbReference type="RefSeq" id="WP_166128055.1">
    <property type="nucleotide sequence ID" value="NZ_JAANOQ010000005.1"/>
</dbReference>
<dbReference type="EMBL" id="JACRUN010000004">
    <property type="protein sequence ID" value="MBC5835007.1"/>
    <property type="molecule type" value="Genomic_DNA"/>
</dbReference>
<comment type="caution">
    <text evidence="1">The sequence shown here is derived from an EMBL/GenBank/DDBJ whole genome shotgun (WGS) entry which is preliminary data.</text>
</comment>
<reference evidence="1 2" key="1">
    <citation type="submission" date="2020-08" db="EMBL/GenBank/DDBJ databases">
        <title>Description of novel Flavobacterium F-408 isolate.</title>
        <authorList>
            <person name="Saticioglu I.B."/>
            <person name="Duman M."/>
            <person name="Altun S."/>
        </authorList>
    </citation>
    <scope>NUCLEOTIDE SEQUENCE [LARGE SCALE GENOMIC DNA]</scope>
    <source>
        <strain evidence="1 2">F-408</strain>
    </source>
</reference>
<dbReference type="Proteomes" id="UP000605990">
    <property type="component" value="Unassembled WGS sequence"/>
</dbReference>
<accession>A0ABR7IZR6</accession>
<sequence length="79" mass="9409">MNIEARKLSLIQEFLSIQNESIIVKLEKLINKEKKSAENDFKPFTIDEFNKRIDKSLDDFKNGRTINHDDLIKEIETWK</sequence>
<organism evidence="1 2">
    <name type="scientific">Flavobacterium bernardetii</name>
    <dbReference type="NCBI Taxonomy" id="2813823"/>
    <lineage>
        <taxon>Bacteria</taxon>
        <taxon>Pseudomonadati</taxon>
        <taxon>Bacteroidota</taxon>
        <taxon>Flavobacteriia</taxon>
        <taxon>Flavobacteriales</taxon>
        <taxon>Flavobacteriaceae</taxon>
        <taxon>Flavobacterium</taxon>
    </lineage>
</organism>
<evidence type="ECO:0000313" key="1">
    <source>
        <dbReference type="EMBL" id="MBC5835007.1"/>
    </source>
</evidence>